<gene>
    <name evidence="12" type="ORF">BWK73_24480</name>
</gene>
<dbReference type="InterPro" id="IPR017871">
    <property type="entry name" value="ABC_transporter-like_CS"/>
</dbReference>
<evidence type="ECO:0000256" key="1">
    <source>
        <dbReference type="ARBA" id="ARBA00004651"/>
    </source>
</evidence>
<comment type="caution">
    <text evidence="12">The sequence shown here is derived from an EMBL/GenBank/DDBJ whole genome shotgun (WGS) entry which is preliminary data.</text>
</comment>
<dbReference type="GO" id="GO:0034040">
    <property type="term" value="F:ATPase-coupled lipid transmembrane transporter activity"/>
    <property type="evidence" value="ECO:0007669"/>
    <property type="project" value="TreeGrafter"/>
</dbReference>
<dbReference type="GO" id="GO:0030253">
    <property type="term" value="P:protein secretion by the type I secretion system"/>
    <property type="evidence" value="ECO:0007669"/>
    <property type="project" value="InterPro"/>
</dbReference>
<feature type="domain" description="ABC transmembrane type-1" evidence="11">
    <location>
        <begin position="29"/>
        <end position="304"/>
    </location>
</feature>
<dbReference type="PROSITE" id="PS50929">
    <property type="entry name" value="ABC_TM1F"/>
    <property type="match status" value="1"/>
</dbReference>
<dbReference type="InterPro" id="IPR011527">
    <property type="entry name" value="ABC1_TM_dom"/>
</dbReference>
<comment type="subcellular location">
    <subcellularLocation>
        <location evidence="1">Cell membrane</location>
        <topology evidence="1">Multi-pass membrane protein</topology>
    </subcellularLocation>
</comment>
<evidence type="ECO:0000256" key="7">
    <source>
        <dbReference type="ARBA" id="ARBA00022989"/>
    </source>
</evidence>
<dbReference type="InterPro" id="IPR047957">
    <property type="entry name" value="ABC_AprD-like_6TM"/>
</dbReference>
<dbReference type="FunFam" id="3.40.50.300:FF:001444">
    <property type="entry name" value="ABC transporter ATP-binding protein"/>
    <property type="match status" value="1"/>
</dbReference>
<dbReference type="InterPro" id="IPR003593">
    <property type="entry name" value="AAA+_ATPase"/>
</dbReference>
<dbReference type="SUPFAM" id="SSF52540">
    <property type="entry name" value="P-loop containing nucleoside triphosphate hydrolases"/>
    <property type="match status" value="1"/>
</dbReference>
<dbReference type="Gene3D" id="1.20.1560.10">
    <property type="entry name" value="ABC transporter type 1, transmembrane domain"/>
    <property type="match status" value="1"/>
</dbReference>
<accession>A0A1Y1QLR7</accession>
<name>A0A1Y1QLR7_9GAMM</name>
<keyword evidence="3" id="KW-1003">Cell membrane</keyword>
<evidence type="ECO:0000256" key="2">
    <source>
        <dbReference type="ARBA" id="ARBA00022448"/>
    </source>
</evidence>
<dbReference type="InterPro" id="IPR010128">
    <property type="entry name" value="ATPase_T1SS_PrtD-like"/>
</dbReference>
<evidence type="ECO:0000256" key="9">
    <source>
        <dbReference type="SAM" id="Phobius"/>
    </source>
</evidence>
<dbReference type="GO" id="GO:0140359">
    <property type="term" value="F:ABC-type transporter activity"/>
    <property type="evidence" value="ECO:0007669"/>
    <property type="project" value="InterPro"/>
</dbReference>
<dbReference type="InterPro" id="IPR036640">
    <property type="entry name" value="ABC1_TM_sf"/>
</dbReference>
<dbReference type="InterPro" id="IPR003439">
    <property type="entry name" value="ABC_transporter-like_ATP-bd"/>
</dbReference>
<keyword evidence="4 9" id="KW-0812">Transmembrane</keyword>
<dbReference type="PANTHER" id="PTHR24221:SF248">
    <property type="entry name" value="ABC TRANSPORTER TRANSMEMBRANE REGION"/>
    <property type="match status" value="1"/>
</dbReference>
<dbReference type="SUPFAM" id="SSF90123">
    <property type="entry name" value="ABC transporter transmembrane region"/>
    <property type="match status" value="1"/>
</dbReference>
<evidence type="ECO:0000256" key="3">
    <source>
        <dbReference type="ARBA" id="ARBA00022475"/>
    </source>
</evidence>
<dbReference type="GO" id="GO:0005524">
    <property type="term" value="F:ATP binding"/>
    <property type="evidence" value="ECO:0007669"/>
    <property type="project" value="UniProtKB-KW"/>
</dbReference>
<dbReference type="Pfam" id="PF00005">
    <property type="entry name" value="ABC_tran"/>
    <property type="match status" value="1"/>
</dbReference>
<dbReference type="GO" id="GO:0016887">
    <property type="term" value="F:ATP hydrolysis activity"/>
    <property type="evidence" value="ECO:0007669"/>
    <property type="project" value="InterPro"/>
</dbReference>
<keyword evidence="6" id="KW-0067">ATP-binding</keyword>
<dbReference type="NCBIfam" id="TIGR01842">
    <property type="entry name" value="type_I_sec_PrtD"/>
    <property type="match status" value="1"/>
</dbReference>
<feature type="transmembrane region" description="Helical" evidence="9">
    <location>
        <begin position="26"/>
        <end position="48"/>
    </location>
</feature>
<proteinExistence type="predicted"/>
<keyword evidence="7 9" id="KW-1133">Transmembrane helix</keyword>
<feature type="domain" description="ABC transporter" evidence="10">
    <location>
        <begin position="335"/>
        <end position="570"/>
    </location>
</feature>
<evidence type="ECO:0000259" key="11">
    <source>
        <dbReference type="PROSITE" id="PS50929"/>
    </source>
</evidence>
<keyword evidence="8 9" id="KW-0472">Membrane</keyword>
<dbReference type="GO" id="GO:0005886">
    <property type="term" value="C:plasma membrane"/>
    <property type="evidence" value="ECO:0007669"/>
    <property type="project" value="UniProtKB-SubCell"/>
</dbReference>
<evidence type="ECO:0000313" key="13">
    <source>
        <dbReference type="Proteomes" id="UP000192491"/>
    </source>
</evidence>
<dbReference type="FunFam" id="1.20.1560.10:FF:000109">
    <property type="entry name" value="Alkaline protease secretion ATP-binding protein aprD"/>
    <property type="match status" value="1"/>
</dbReference>
<evidence type="ECO:0000256" key="4">
    <source>
        <dbReference type="ARBA" id="ARBA00022692"/>
    </source>
</evidence>
<keyword evidence="2" id="KW-0813">Transport</keyword>
<dbReference type="AlphaFoldDB" id="A0A1Y1QLR7"/>
<dbReference type="CDD" id="cd18586">
    <property type="entry name" value="ABC_6TM_PrtD_like"/>
    <property type="match status" value="1"/>
</dbReference>
<feature type="transmembrane region" description="Helical" evidence="9">
    <location>
        <begin position="149"/>
        <end position="178"/>
    </location>
</feature>
<organism evidence="12 13">
    <name type="scientific">Thiothrix lacustris</name>
    <dbReference type="NCBI Taxonomy" id="525917"/>
    <lineage>
        <taxon>Bacteria</taxon>
        <taxon>Pseudomonadati</taxon>
        <taxon>Pseudomonadota</taxon>
        <taxon>Gammaproteobacteria</taxon>
        <taxon>Thiotrichales</taxon>
        <taxon>Thiotrichaceae</taxon>
        <taxon>Thiothrix</taxon>
    </lineage>
</organism>
<evidence type="ECO:0000256" key="5">
    <source>
        <dbReference type="ARBA" id="ARBA00022741"/>
    </source>
</evidence>
<protein>
    <submittedName>
        <fullName evidence="12">Type I secretion system permease/ATPase</fullName>
    </submittedName>
</protein>
<dbReference type="Pfam" id="PF00664">
    <property type="entry name" value="ABC_membrane"/>
    <property type="match status" value="1"/>
</dbReference>
<dbReference type="CDD" id="cd03246">
    <property type="entry name" value="ABCC_Protease_Secretion"/>
    <property type="match status" value="1"/>
</dbReference>
<evidence type="ECO:0000256" key="8">
    <source>
        <dbReference type="ARBA" id="ARBA00023136"/>
    </source>
</evidence>
<dbReference type="EMBL" id="MTEJ01000165">
    <property type="protein sequence ID" value="OQX08773.1"/>
    <property type="molecule type" value="Genomic_DNA"/>
</dbReference>
<dbReference type="InterPro" id="IPR027417">
    <property type="entry name" value="P-loop_NTPase"/>
</dbReference>
<dbReference type="PANTHER" id="PTHR24221">
    <property type="entry name" value="ATP-BINDING CASSETTE SUB-FAMILY B"/>
    <property type="match status" value="1"/>
</dbReference>
<evidence type="ECO:0000259" key="10">
    <source>
        <dbReference type="PROSITE" id="PS50893"/>
    </source>
</evidence>
<evidence type="ECO:0000313" key="12">
    <source>
        <dbReference type="EMBL" id="OQX08773.1"/>
    </source>
</evidence>
<dbReference type="PROSITE" id="PS50893">
    <property type="entry name" value="ABC_TRANSPORTER_2"/>
    <property type="match status" value="1"/>
</dbReference>
<feature type="transmembrane region" description="Helical" evidence="9">
    <location>
        <begin position="60"/>
        <end position="80"/>
    </location>
</feature>
<sequence>MNAKSRRVDGDKSELKGVLDSFRGSFLYVGFFSLFINLLMLVPPFYMLQVYDRVMASRSMDTLLMITLIVTWLFITMGLLEYARSRMLVRIGSQLDDRLNSRLYSAMTKMALRQQGRASSQPLNDLTSMRQFMTGNGPFAFFDAPWIPIYFAILFMFHYMFGVFVLFASAVLIGLAIMNEVSTRDLMKDANNRNIQSTSAMSAQLRNAEVLHAMGMESAMREHWLRQHLAFLQAQSDASDKAGIWANLSKTLRIMFQSLMLGLGGYLAINNEITAGMIIAGSILMGRALGPIDQMIGAWKQFKSARMAYTRLEELLQGIPENSSRMSLPAPKGDLRVETVTLIPPGSQQPILRGVSFDIGAGDALVILGPSASGKSSLLRALLGIWPSAAGKVRLDATEIAHWNRDELGPHIGYLPQDVELFEGSIAQNIARFGAVEPDKIMAAARMAGVDDMIRRLPEGYDTLIGPGGATLSGGQRQRVGLARAVYGKPSLVILDEPNASLDDAGELALVSACKQLKAQGTTLILVTHRRSILEIADKVLLLVEGQVRLFGERDSVLQQLASQNQQAVAAAQARAQQPRVAVVSSIAAGSKG</sequence>
<evidence type="ECO:0000256" key="6">
    <source>
        <dbReference type="ARBA" id="ARBA00022840"/>
    </source>
</evidence>
<dbReference type="Gene3D" id="3.40.50.300">
    <property type="entry name" value="P-loop containing nucleotide triphosphate hydrolases"/>
    <property type="match status" value="1"/>
</dbReference>
<dbReference type="GO" id="GO:0030256">
    <property type="term" value="C:type I protein secretion system complex"/>
    <property type="evidence" value="ECO:0007669"/>
    <property type="project" value="InterPro"/>
</dbReference>
<dbReference type="SMART" id="SM00382">
    <property type="entry name" value="AAA"/>
    <property type="match status" value="1"/>
</dbReference>
<dbReference type="InterPro" id="IPR039421">
    <property type="entry name" value="Type_1_exporter"/>
</dbReference>
<dbReference type="Proteomes" id="UP000192491">
    <property type="component" value="Unassembled WGS sequence"/>
</dbReference>
<reference evidence="12 13" key="1">
    <citation type="submission" date="2017-01" db="EMBL/GenBank/DDBJ databases">
        <title>Novel large sulfur bacteria in the metagenomes of groundwater-fed chemosynthetic microbial mats in the Lake Huron basin.</title>
        <authorList>
            <person name="Sharrar A.M."/>
            <person name="Flood B.E."/>
            <person name="Bailey J.V."/>
            <person name="Jones D.S."/>
            <person name="Biddanda B."/>
            <person name="Ruberg S.A."/>
            <person name="Marcus D.N."/>
            <person name="Dick G.J."/>
        </authorList>
    </citation>
    <scope>NUCLEOTIDE SEQUENCE [LARGE SCALE GENOMIC DNA]</scope>
    <source>
        <strain evidence="12">A8</strain>
    </source>
</reference>
<dbReference type="PROSITE" id="PS00211">
    <property type="entry name" value="ABC_TRANSPORTER_1"/>
    <property type="match status" value="1"/>
</dbReference>
<keyword evidence="5" id="KW-0547">Nucleotide-binding</keyword>